<keyword evidence="1" id="KW-0472">Membrane</keyword>
<dbReference type="AlphaFoldDB" id="A0A9X3LP82"/>
<protein>
    <submittedName>
        <fullName evidence="3">Uncharacterized protein</fullName>
    </submittedName>
</protein>
<feature type="transmembrane region" description="Helical" evidence="1">
    <location>
        <begin position="81"/>
        <end position="102"/>
    </location>
</feature>
<evidence type="ECO:0000313" key="4">
    <source>
        <dbReference type="Proteomes" id="UP001146469"/>
    </source>
</evidence>
<sequence>MKRFATAAVAAATALSLAAAPAQAAPSTPTDAQKIEAAKLVGMFVLRGTGAAPNTKATGEMAAGSVMAGSSAKTAYGATQFGWTLTWIAVAAAGIGLIGAAAKQAGLLR</sequence>
<comment type="caution">
    <text evidence="3">The sequence shown here is derived from an EMBL/GenBank/DDBJ whole genome shotgun (WGS) entry which is preliminary data.</text>
</comment>
<gene>
    <name evidence="3" type="ORF">L8V00_05795</name>
</gene>
<feature type="signal peptide" evidence="2">
    <location>
        <begin position="1"/>
        <end position="24"/>
    </location>
</feature>
<feature type="chain" id="PRO_5040786043" evidence="2">
    <location>
        <begin position="25"/>
        <end position="109"/>
    </location>
</feature>
<dbReference type="EMBL" id="JAKMUT010000004">
    <property type="protein sequence ID" value="MCZ9289718.1"/>
    <property type="molecule type" value="Genomic_DNA"/>
</dbReference>
<keyword evidence="1" id="KW-0812">Transmembrane</keyword>
<proteinExistence type="predicted"/>
<dbReference type="RefSeq" id="WP_049049698.1">
    <property type="nucleotide sequence ID" value="NZ_JAKMUT010000004.1"/>
</dbReference>
<accession>A0A9X3LP82</accession>
<organism evidence="3 4">
    <name type="scientific">Corynebacterium evansiae</name>
    <dbReference type="NCBI Taxonomy" id="2913499"/>
    <lineage>
        <taxon>Bacteria</taxon>
        <taxon>Bacillati</taxon>
        <taxon>Actinomycetota</taxon>
        <taxon>Actinomycetes</taxon>
        <taxon>Mycobacteriales</taxon>
        <taxon>Corynebacteriaceae</taxon>
        <taxon>Corynebacterium</taxon>
    </lineage>
</organism>
<evidence type="ECO:0000313" key="3">
    <source>
        <dbReference type="EMBL" id="MCZ9289718.1"/>
    </source>
</evidence>
<keyword evidence="4" id="KW-1185">Reference proteome</keyword>
<evidence type="ECO:0000256" key="2">
    <source>
        <dbReference type="SAM" id="SignalP"/>
    </source>
</evidence>
<dbReference type="Proteomes" id="UP001146469">
    <property type="component" value="Unassembled WGS sequence"/>
</dbReference>
<evidence type="ECO:0000256" key="1">
    <source>
        <dbReference type="SAM" id="Phobius"/>
    </source>
</evidence>
<keyword evidence="1" id="KW-1133">Transmembrane helix</keyword>
<name>A0A9X3LP82_9CORY</name>
<reference evidence="3" key="1">
    <citation type="submission" date="2022-02" db="EMBL/GenBank/DDBJ databases">
        <title>Corynebacterium sp. from urogenital microbiome.</title>
        <authorList>
            <person name="Cappelli E.A."/>
            <person name="Ribeiro T.G."/>
            <person name="Peixe L."/>
        </authorList>
    </citation>
    <scope>NUCLEOTIDE SEQUENCE</scope>
    <source>
        <strain evidence="3">C8Ua_174</strain>
    </source>
</reference>
<keyword evidence="2" id="KW-0732">Signal</keyword>